<feature type="region of interest" description="Disordered" evidence="1">
    <location>
        <begin position="1"/>
        <end position="27"/>
    </location>
</feature>
<keyword evidence="2" id="KW-0472">Membrane</keyword>
<comment type="caution">
    <text evidence="3">The sequence shown here is derived from an EMBL/GenBank/DDBJ whole genome shotgun (WGS) entry which is preliminary data.</text>
</comment>
<dbReference type="EMBL" id="JAMTCP010000005">
    <property type="protein sequence ID" value="MCP2257896.1"/>
    <property type="molecule type" value="Genomic_DNA"/>
</dbReference>
<evidence type="ECO:0000256" key="1">
    <source>
        <dbReference type="SAM" id="MobiDB-lite"/>
    </source>
</evidence>
<evidence type="ECO:0000313" key="3">
    <source>
        <dbReference type="EMBL" id="MCP2257896.1"/>
    </source>
</evidence>
<evidence type="ECO:0000256" key="2">
    <source>
        <dbReference type="SAM" id="Phobius"/>
    </source>
</evidence>
<keyword evidence="2" id="KW-1133">Transmembrane helix</keyword>
<organism evidence="3 4">
    <name type="scientific">Streptoalloteichus tenebrarius (strain ATCC 17920 / DSM 40477 / JCM 4838 / CBS 697.72 / NBRC 16177 / NCIMB 11028 / NRRL B-12390 / A12253. 1 / ISP 5477)</name>
    <name type="common">Streptomyces tenebrarius</name>
    <dbReference type="NCBI Taxonomy" id="1933"/>
    <lineage>
        <taxon>Bacteria</taxon>
        <taxon>Bacillati</taxon>
        <taxon>Actinomycetota</taxon>
        <taxon>Actinomycetes</taxon>
        <taxon>Pseudonocardiales</taxon>
        <taxon>Pseudonocardiaceae</taxon>
        <taxon>Streptoalloteichus</taxon>
    </lineage>
</organism>
<keyword evidence="4" id="KW-1185">Reference proteome</keyword>
<proteinExistence type="predicted"/>
<accession>A0ABT1HQV2</accession>
<evidence type="ECO:0000313" key="4">
    <source>
        <dbReference type="Proteomes" id="UP001205311"/>
    </source>
</evidence>
<sequence length="79" mass="8165">MAVTTMSGQALPAGVGAPGGAPPRDSSSVYCPQWTKLAAVPAVSSVFPVSIVSIVSVPRSLFLVRMTSAARRRPGRPTR</sequence>
<reference evidence="3 4" key="1">
    <citation type="submission" date="2022-06" db="EMBL/GenBank/DDBJ databases">
        <title>Genomic Encyclopedia of Archaeal and Bacterial Type Strains, Phase II (KMG-II): from individual species to whole genera.</title>
        <authorList>
            <person name="Goeker M."/>
        </authorList>
    </citation>
    <scope>NUCLEOTIDE SEQUENCE [LARGE SCALE GENOMIC DNA]</scope>
    <source>
        <strain evidence="3 4">DSM 40477</strain>
    </source>
</reference>
<feature type="transmembrane region" description="Helical" evidence="2">
    <location>
        <begin position="42"/>
        <end position="64"/>
    </location>
</feature>
<name>A0ABT1HQV2_STRSD</name>
<keyword evidence="2" id="KW-0812">Transmembrane</keyword>
<protein>
    <submittedName>
        <fullName evidence="3">Uncharacterized protein</fullName>
    </submittedName>
</protein>
<gene>
    <name evidence="3" type="ORF">LX15_001582</name>
</gene>
<dbReference type="Proteomes" id="UP001205311">
    <property type="component" value="Unassembled WGS sequence"/>
</dbReference>